<dbReference type="Gene3D" id="2.130.10.10">
    <property type="entry name" value="YVTN repeat-like/Quinoprotein amine dehydrogenase"/>
    <property type="match status" value="1"/>
</dbReference>
<evidence type="ECO:0000256" key="2">
    <source>
        <dbReference type="ARBA" id="ARBA00022737"/>
    </source>
</evidence>
<evidence type="ECO:0000313" key="6">
    <source>
        <dbReference type="EMBL" id="ODM95880.1"/>
    </source>
</evidence>
<evidence type="ECO:0000259" key="5">
    <source>
        <dbReference type="Pfam" id="PF25175"/>
    </source>
</evidence>
<dbReference type="Proteomes" id="UP000094527">
    <property type="component" value="Unassembled WGS sequence"/>
</dbReference>
<feature type="repeat" description="WD" evidence="3">
    <location>
        <begin position="105"/>
        <end position="146"/>
    </location>
</feature>
<dbReference type="Pfam" id="PF25175">
    <property type="entry name" value="Beta-prop_WDR5"/>
    <property type="match status" value="1"/>
</dbReference>
<feature type="repeat" description="WD" evidence="3">
    <location>
        <begin position="189"/>
        <end position="230"/>
    </location>
</feature>
<accession>A0A1D2MS19</accession>
<dbReference type="CDD" id="cd00200">
    <property type="entry name" value="WD40"/>
    <property type="match status" value="1"/>
</dbReference>
<feature type="domain" description="WDR5-like beta-propeller" evidence="5">
    <location>
        <begin position="63"/>
        <end position="365"/>
    </location>
</feature>
<feature type="region of interest" description="Disordered" evidence="4">
    <location>
        <begin position="1"/>
        <end position="46"/>
    </location>
</feature>
<feature type="compositionally biased region" description="Basic and acidic residues" evidence="4">
    <location>
        <begin position="1"/>
        <end position="14"/>
    </location>
</feature>
<feature type="repeat" description="WD" evidence="3">
    <location>
        <begin position="147"/>
        <end position="188"/>
    </location>
</feature>
<organism evidence="6 7">
    <name type="scientific">Orchesella cincta</name>
    <name type="common">Springtail</name>
    <name type="synonym">Podura cincta</name>
    <dbReference type="NCBI Taxonomy" id="48709"/>
    <lineage>
        <taxon>Eukaryota</taxon>
        <taxon>Metazoa</taxon>
        <taxon>Ecdysozoa</taxon>
        <taxon>Arthropoda</taxon>
        <taxon>Hexapoda</taxon>
        <taxon>Collembola</taxon>
        <taxon>Entomobryomorpha</taxon>
        <taxon>Entomobryoidea</taxon>
        <taxon>Orchesellidae</taxon>
        <taxon>Orchesellinae</taxon>
        <taxon>Orchesella</taxon>
    </lineage>
</organism>
<dbReference type="SMART" id="SM00320">
    <property type="entry name" value="WD40"/>
    <property type="match status" value="7"/>
</dbReference>
<dbReference type="PROSITE" id="PS50082">
    <property type="entry name" value="WD_REPEATS_2"/>
    <property type="match status" value="4"/>
</dbReference>
<dbReference type="GO" id="GO:0042393">
    <property type="term" value="F:histone binding"/>
    <property type="evidence" value="ECO:0007669"/>
    <property type="project" value="TreeGrafter"/>
</dbReference>
<keyword evidence="7" id="KW-1185">Reference proteome</keyword>
<dbReference type="PANTHER" id="PTHR22847:SF637">
    <property type="entry name" value="WD REPEAT DOMAIN 5B"/>
    <property type="match status" value="1"/>
</dbReference>
<dbReference type="InterPro" id="IPR019775">
    <property type="entry name" value="WD40_repeat_CS"/>
</dbReference>
<dbReference type="OrthoDB" id="674604at2759"/>
<dbReference type="InterPro" id="IPR015943">
    <property type="entry name" value="WD40/YVTN_repeat-like_dom_sf"/>
</dbReference>
<name>A0A1D2MS19_ORCCI</name>
<evidence type="ECO:0000256" key="3">
    <source>
        <dbReference type="PROSITE-ProRule" id="PRU00221"/>
    </source>
</evidence>
<evidence type="ECO:0000256" key="4">
    <source>
        <dbReference type="SAM" id="MobiDB-lite"/>
    </source>
</evidence>
<dbReference type="EMBL" id="LJIJ01000611">
    <property type="protein sequence ID" value="ODM95880.1"/>
    <property type="molecule type" value="Genomic_DNA"/>
</dbReference>
<dbReference type="InterPro" id="IPR059122">
    <property type="entry name" value="Beta-prop_WDR5-like"/>
</dbReference>
<keyword evidence="2" id="KW-0677">Repeat</keyword>
<sequence length="370" mass="40524">MSMFNNKEDPREKNIQFSNSTVEGAMGSEQHCRSARGFRSSQGGGGDVSFSVKPSYVVSERNVSGHTDPISCLKFSPDGKLLASASVDSSVRIWDAVEFKIDKSLIGHKLGLSEVAWSSDSRLLVTASDDKTLKVWDVNSGSCIKTLVGHSNYVFSCDFNIDSTLIVSGSYDCSVRLWTVEGGMCAEVLEGHKEGVTCVRFNPEGTLVVSSSYDKTCRIWNIQTGNCLKYLIAKSAVSFAAFPPKERGCVLFSSLDSVIRVWRYDDAKDKVGSSSISATIVKRFKGHSTSEWCITLNLMTSGEAKWLVSGSENDASIFIWNYETGEMVQKLADEHAGEVLAVACHPTQNIIASADLSDDAFRVWKTYKEV</sequence>
<feature type="repeat" description="WD" evidence="3">
    <location>
        <begin position="63"/>
        <end position="95"/>
    </location>
</feature>
<protein>
    <submittedName>
        <fullName evidence="6">WD repeat-containing protein 5</fullName>
    </submittedName>
</protein>
<evidence type="ECO:0000256" key="1">
    <source>
        <dbReference type="ARBA" id="ARBA00022574"/>
    </source>
</evidence>
<proteinExistence type="predicted"/>
<gene>
    <name evidence="6" type="ORF">Ocin01_10804</name>
</gene>
<dbReference type="PROSITE" id="PS00678">
    <property type="entry name" value="WD_REPEATS_1"/>
    <property type="match status" value="2"/>
</dbReference>
<dbReference type="GO" id="GO:0048188">
    <property type="term" value="C:Set1C/COMPASS complex"/>
    <property type="evidence" value="ECO:0007669"/>
    <property type="project" value="TreeGrafter"/>
</dbReference>
<dbReference type="PRINTS" id="PR00320">
    <property type="entry name" value="GPROTEINBRPT"/>
</dbReference>
<dbReference type="STRING" id="48709.A0A1D2MS19"/>
<keyword evidence="1 3" id="KW-0853">WD repeat</keyword>
<evidence type="ECO:0000313" key="7">
    <source>
        <dbReference type="Proteomes" id="UP000094527"/>
    </source>
</evidence>
<reference evidence="6 7" key="1">
    <citation type="journal article" date="2016" name="Genome Biol. Evol.">
        <title>Gene Family Evolution Reflects Adaptation to Soil Environmental Stressors in the Genome of the Collembolan Orchesella cincta.</title>
        <authorList>
            <person name="Faddeeva-Vakhrusheva A."/>
            <person name="Derks M.F."/>
            <person name="Anvar S.Y."/>
            <person name="Agamennone V."/>
            <person name="Suring W."/>
            <person name="Smit S."/>
            <person name="van Straalen N.M."/>
            <person name="Roelofs D."/>
        </authorList>
    </citation>
    <scope>NUCLEOTIDE SEQUENCE [LARGE SCALE GENOMIC DNA]</scope>
    <source>
        <tissue evidence="6">Mixed pool</tissue>
    </source>
</reference>
<dbReference type="PROSITE" id="PS50294">
    <property type="entry name" value="WD_REPEATS_REGION"/>
    <property type="match status" value="4"/>
</dbReference>
<dbReference type="AlphaFoldDB" id="A0A1D2MS19"/>
<comment type="caution">
    <text evidence="6">The sequence shown here is derived from an EMBL/GenBank/DDBJ whole genome shotgun (WGS) entry which is preliminary data.</text>
</comment>
<dbReference type="InterPro" id="IPR001680">
    <property type="entry name" value="WD40_rpt"/>
</dbReference>
<dbReference type="PANTHER" id="PTHR22847">
    <property type="entry name" value="WD40 REPEAT PROTEIN"/>
    <property type="match status" value="1"/>
</dbReference>
<dbReference type="InterPro" id="IPR036322">
    <property type="entry name" value="WD40_repeat_dom_sf"/>
</dbReference>
<dbReference type="InterPro" id="IPR020472">
    <property type="entry name" value="WD40_PAC1"/>
</dbReference>
<dbReference type="SUPFAM" id="SSF50978">
    <property type="entry name" value="WD40 repeat-like"/>
    <property type="match status" value="1"/>
</dbReference>